<dbReference type="Pfam" id="PF05309">
    <property type="entry name" value="TraE"/>
    <property type="match status" value="1"/>
</dbReference>
<dbReference type="EMBL" id="JACHEO010000011">
    <property type="protein sequence ID" value="MBB5348429.1"/>
    <property type="molecule type" value="Genomic_DNA"/>
</dbReference>
<evidence type="ECO:0000313" key="3">
    <source>
        <dbReference type="Proteomes" id="UP000539642"/>
    </source>
</evidence>
<accession>A0A840V3W3</accession>
<gene>
    <name evidence="2" type="ORF">HNQ81_002164</name>
</gene>
<protein>
    <submittedName>
        <fullName evidence="2">Conjugal transfer pilus assembly protein TraE</fullName>
    </submittedName>
</protein>
<sequence>MNAEIFLQKTSNLFAQNRLLKFTITILAFTVMFNSAMVYRAVKYQRVVLIPPRMTGTVEFIQGKPNDAYISDISRRIVGLAATYSPPTVRGQFEELLAYFAPEVYPQASNSWYSLASRVEESQVSSVFYLEKISVTEGFIEIFGNFKQYAGDTLLENTSKTYLIDYRLQDGRFYIVSFKEKLTQKQEQERG</sequence>
<reference evidence="2 3" key="1">
    <citation type="submission" date="2020-08" db="EMBL/GenBank/DDBJ databases">
        <title>Genomic Encyclopedia of Type Strains, Phase IV (KMG-IV): sequencing the most valuable type-strain genomes for metagenomic binning, comparative biology and taxonomic classification.</title>
        <authorList>
            <person name="Goeker M."/>
        </authorList>
    </citation>
    <scope>NUCLEOTIDE SEQUENCE [LARGE SCALE GENOMIC DNA]</scope>
    <source>
        <strain evidence="2 3">DSM 28570</strain>
    </source>
</reference>
<evidence type="ECO:0000313" key="2">
    <source>
        <dbReference type="EMBL" id="MBB5348429.1"/>
    </source>
</evidence>
<keyword evidence="1" id="KW-0812">Transmembrane</keyword>
<name>A0A840V3W3_9BACT</name>
<dbReference type="RefSeq" id="WP_183351154.1">
    <property type="nucleotide sequence ID" value="NZ_JACHEO010000011.1"/>
</dbReference>
<dbReference type="AlphaFoldDB" id="A0A840V3W3"/>
<keyword evidence="1" id="KW-1133">Transmembrane helix</keyword>
<feature type="transmembrane region" description="Helical" evidence="1">
    <location>
        <begin position="20"/>
        <end position="39"/>
    </location>
</feature>
<keyword evidence="1" id="KW-0472">Membrane</keyword>
<dbReference type="Proteomes" id="UP000539642">
    <property type="component" value="Unassembled WGS sequence"/>
</dbReference>
<evidence type="ECO:0000256" key="1">
    <source>
        <dbReference type="SAM" id="Phobius"/>
    </source>
</evidence>
<keyword evidence="3" id="KW-1185">Reference proteome</keyword>
<comment type="caution">
    <text evidence="2">The sequence shown here is derived from an EMBL/GenBank/DDBJ whole genome shotgun (WGS) entry which is preliminary data.</text>
</comment>
<proteinExistence type="predicted"/>
<organism evidence="2 3">
    <name type="scientific">Desulfoprunum benzoelyticum</name>
    <dbReference type="NCBI Taxonomy" id="1506996"/>
    <lineage>
        <taxon>Bacteria</taxon>
        <taxon>Pseudomonadati</taxon>
        <taxon>Thermodesulfobacteriota</taxon>
        <taxon>Desulfobulbia</taxon>
        <taxon>Desulfobulbales</taxon>
        <taxon>Desulfobulbaceae</taxon>
        <taxon>Desulfoprunum</taxon>
    </lineage>
</organism>
<dbReference type="InterPro" id="IPR007973">
    <property type="entry name" value="Pilus_assembly_TraE"/>
</dbReference>